<accession>A0A8T9PZE0</accession>
<organism evidence="1 2">
    <name type="scientific">Hymenobacter cellulosilyticus</name>
    <dbReference type="NCBI Taxonomy" id="2932248"/>
    <lineage>
        <taxon>Bacteria</taxon>
        <taxon>Pseudomonadati</taxon>
        <taxon>Bacteroidota</taxon>
        <taxon>Cytophagia</taxon>
        <taxon>Cytophagales</taxon>
        <taxon>Hymenobacteraceae</taxon>
        <taxon>Hymenobacter</taxon>
    </lineage>
</organism>
<proteinExistence type="predicted"/>
<evidence type="ECO:0000313" key="2">
    <source>
        <dbReference type="Proteomes" id="UP000831796"/>
    </source>
</evidence>
<dbReference type="Proteomes" id="UP000831796">
    <property type="component" value="Chromosome"/>
</dbReference>
<dbReference type="EMBL" id="CP095046">
    <property type="protein sequence ID" value="UOQ70836.1"/>
    <property type="molecule type" value="Genomic_DNA"/>
</dbReference>
<evidence type="ECO:0000313" key="1">
    <source>
        <dbReference type="EMBL" id="UOQ70836.1"/>
    </source>
</evidence>
<sequence>MRFTVQKPPSPKGTGYAMKSSVFQNALLARGIDCNVHLVFSPAKPDPLVGYNVVNCDYWLPNARVEYDRFYLVIGSVPAQEAKAVKLAMENQVLPALLEWIIQIKRLPENSTFLTRGLQFRAGFVGGQVTLRQSGVNGPL</sequence>
<dbReference type="AlphaFoldDB" id="A0A8T9PZE0"/>
<name>A0A8T9PZE0_9BACT</name>
<protein>
    <submittedName>
        <fullName evidence="1">Uncharacterized protein</fullName>
    </submittedName>
</protein>
<dbReference type="RefSeq" id="WP_244674249.1">
    <property type="nucleotide sequence ID" value="NZ_CP095046.1"/>
</dbReference>
<gene>
    <name evidence="1" type="ORF">MUN79_19415</name>
</gene>
<reference evidence="1" key="1">
    <citation type="submission" date="2022-04" db="EMBL/GenBank/DDBJ databases">
        <title>Hymenobacter sp. isolated from the air.</title>
        <authorList>
            <person name="Won M."/>
            <person name="Lee C.-M."/>
            <person name="Woen H.-Y."/>
            <person name="Kwon S.-W."/>
        </authorList>
    </citation>
    <scope>NUCLEOTIDE SEQUENCE</scope>
    <source>
        <strain evidence="1">5116S-3</strain>
    </source>
</reference>
<dbReference type="KEGG" id="hcu:MUN79_19415"/>
<keyword evidence="2" id="KW-1185">Reference proteome</keyword>